<dbReference type="RefSeq" id="WP_179551507.1">
    <property type="nucleotide sequence ID" value="NZ_JACCFI010000001.1"/>
</dbReference>
<dbReference type="EMBL" id="JACCFI010000001">
    <property type="protein sequence ID" value="NYG21577.1"/>
    <property type="molecule type" value="Genomic_DNA"/>
</dbReference>
<dbReference type="SMART" id="SM00347">
    <property type="entry name" value="HTH_MARR"/>
    <property type="match status" value="1"/>
</dbReference>
<dbReference type="PANTHER" id="PTHR33164">
    <property type="entry name" value="TRANSCRIPTIONAL REGULATOR, MARR FAMILY"/>
    <property type="match status" value="1"/>
</dbReference>
<feature type="domain" description="HTH marR-type" evidence="1">
    <location>
        <begin position="6"/>
        <end position="140"/>
    </location>
</feature>
<keyword evidence="2" id="KW-0238">DNA-binding</keyword>
<dbReference type="AlphaFoldDB" id="A0A852WV94"/>
<dbReference type="Pfam" id="PF12802">
    <property type="entry name" value="MarR_2"/>
    <property type="match status" value="1"/>
</dbReference>
<accession>A0A852WV94</accession>
<dbReference type="GO" id="GO:0006950">
    <property type="term" value="P:response to stress"/>
    <property type="evidence" value="ECO:0007669"/>
    <property type="project" value="TreeGrafter"/>
</dbReference>
<reference evidence="2 3" key="1">
    <citation type="submission" date="2020-07" db="EMBL/GenBank/DDBJ databases">
        <title>Sequencing the genomes of 1000 actinobacteria strains.</title>
        <authorList>
            <person name="Klenk H.-P."/>
        </authorList>
    </citation>
    <scope>NUCLEOTIDE SEQUENCE [LARGE SCALE GENOMIC DNA]</scope>
    <source>
        <strain evidence="2 3">DSM 8598</strain>
    </source>
</reference>
<dbReference type="Gene3D" id="1.10.10.10">
    <property type="entry name" value="Winged helix-like DNA-binding domain superfamily/Winged helix DNA-binding domain"/>
    <property type="match status" value="1"/>
</dbReference>
<comment type="caution">
    <text evidence="2">The sequence shown here is derived from an EMBL/GenBank/DDBJ whole genome shotgun (WGS) entry which is preliminary data.</text>
</comment>
<dbReference type="InterPro" id="IPR000835">
    <property type="entry name" value="HTH_MarR-typ"/>
</dbReference>
<dbReference type="InterPro" id="IPR036388">
    <property type="entry name" value="WH-like_DNA-bd_sf"/>
</dbReference>
<dbReference type="SUPFAM" id="SSF46785">
    <property type="entry name" value="Winged helix' DNA-binding domain"/>
    <property type="match status" value="1"/>
</dbReference>
<organism evidence="2 3">
    <name type="scientific">Agromyces hippuratus</name>
    <dbReference type="NCBI Taxonomy" id="286438"/>
    <lineage>
        <taxon>Bacteria</taxon>
        <taxon>Bacillati</taxon>
        <taxon>Actinomycetota</taxon>
        <taxon>Actinomycetes</taxon>
        <taxon>Micrococcales</taxon>
        <taxon>Microbacteriaceae</taxon>
        <taxon>Agromyces</taxon>
    </lineage>
</organism>
<dbReference type="GO" id="GO:0003677">
    <property type="term" value="F:DNA binding"/>
    <property type="evidence" value="ECO:0007669"/>
    <property type="project" value="UniProtKB-KW"/>
</dbReference>
<dbReference type="InterPro" id="IPR036390">
    <property type="entry name" value="WH_DNA-bd_sf"/>
</dbReference>
<keyword evidence="3" id="KW-1185">Reference proteome</keyword>
<dbReference type="GO" id="GO:0003700">
    <property type="term" value="F:DNA-binding transcription factor activity"/>
    <property type="evidence" value="ECO:0007669"/>
    <property type="project" value="InterPro"/>
</dbReference>
<dbReference type="PROSITE" id="PS50995">
    <property type="entry name" value="HTH_MARR_2"/>
    <property type="match status" value="1"/>
</dbReference>
<evidence type="ECO:0000259" key="1">
    <source>
        <dbReference type="PROSITE" id="PS50995"/>
    </source>
</evidence>
<sequence length="157" mass="17432">MAQHPPGELPILLIGSFREVIDELHEQLRELGFEDLRPLHGFALQSIAEGGVSISEFARRLGVTKQAAARTAASMESLGLVDRHVDPDDARASVITRTPRANDFLAASGRLLGERETEWRRQLGADRYDTMISCLQQLRAAEPFTTIPGWLGRTTRI</sequence>
<gene>
    <name evidence="2" type="ORF">BJY17_002324</name>
</gene>
<name>A0A852WV94_9MICO</name>
<evidence type="ECO:0000313" key="3">
    <source>
        <dbReference type="Proteomes" id="UP000549066"/>
    </source>
</evidence>
<proteinExistence type="predicted"/>
<dbReference type="Proteomes" id="UP000549066">
    <property type="component" value="Unassembled WGS sequence"/>
</dbReference>
<protein>
    <submittedName>
        <fullName evidence="2">DNA-binding MarR family transcriptional regulator</fullName>
    </submittedName>
</protein>
<dbReference type="PANTHER" id="PTHR33164:SF99">
    <property type="entry name" value="MARR FAMILY REGULATORY PROTEIN"/>
    <property type="match status" value="1"/>
</dbReference>
<dbReference type="InterPro" id="IPR039422">
    <property type="entry name" value="MarR/SlyA-like"/>
</dbReference>
<evidence type="ECO:0000313" key="2">
    <source>
        <dbReference type="EMBL" id="NYG21577.1"/>
    </source>
</evidence>